<proteinExistence type="predicted"/>
<dbReference type="Proteomes" id="UP000789508">
    <property type="component" value="Unassembled WGS sequence"/>
</dbReference>
<accession>A0A9N9IWW6</accession>
<evidence type="ECO:0000313" key="1">
    <source>
        <dbReference type="EMBL" id="CAG8751364.1"/>
    </source>
</evidence>
<name>A0A9N9IWW6_9GLOM</name>
<feature type="non-terminal residue" evidence="1">
    <location>
        <position position="1"/>
    </location>
</feature>
<sequence>PKISYAIPKSWKDLMEKYWHQDPEKRPDVNKLYTLVRRIRNRGSAWINKDIDKDELAASTRELNKTDIRKQNLHPGAIYTSRLVPCLSNTSTVHSDDDLFAS</sequence>
<dbReference type="Gene3D" id="1.10.510.10">
    <property type="entry name" value="Transferase(Phosphotransferase) domain 1"/>
    <property type="match status" value="1"/>
</dbReference>
<gene>
    <name evidence="1" type="ORF">ALEPTO_LOCUS13310</name>
</gene>
<dbReference type="AlphaFoldDB" id="A0A9N9IWW6"/>
<dbReference type="EMBL" id="CAJVPS010040916">
    <property type="protein sequence ID" value="CAG8751364.1"/>
    <property type="molecule type" value="Genomic_DNA"/>
</dbReference>
<keyword evidence="2" id="KW-1185">Reference proteome</keyword>
<evidence type="ECO:0000313" key="2">
    <source>
        <dbReference type="Proteomes" id="UP000789508"/>
    </source>
</evidence>
<reference evidence="1" key="1">
    <citation type="submission" date="2021-06" db="EMBL/GenBank/DDBJ databases">
        <authorList>
            <person name="Kallberg Y."/>
            <person name="Tangrot J."/>
            <person name="Rosling A."/>
        </authorList>
    </citation>
    <scope>NUCLEOTIDE SEQUENCE</scope>
    <source>
        <strain evidence="1">FL130A</strain>
    </source>
</reference>
<dbReference type="OrthoDB" id="2384313at2759"/>
<organism evidence="1 2">
    <name type="scientific">Ambispora leptoticha</name>
    <dbReference type="NCBI Taxonomy" id="144679"/>
    <lineage>
        <taxon>Eukaryota</taxon>
        <taxon>Fungi</taxon>
        <taxon>Fungi incertae sedis</taxon>
        <taxon>Mucoromycota</taxon>
        <taxon>Glomeromycotina</taxon>
        <taxon>Glomeromycetes</taxon>
        <taxon>Archaeosporales</taxon>
        <taxon>Ambisporaceae</taxon>
        <taxon>Ambispora</taxon>
    </lineage>
</organism>
<feature type="non-terminal residue" evidence="1">
    <location>
        <position position="102"/>
    </location>
</feature>
<protein>
    <submittedName>
        <fullName evidence="1">12925_t:CDS:1</fullName>
    </submittedName>
</protein>
<comment type="caution">
    <text evidence="1">The sequence shown here is derived from an EMBL/GenBank/DDBJ whole genome shotgun (WGS) entry which is preliminary data.</text>
</comment>